<gene>
    <name evidence="2" type="ORF">METZ01_LOCUS369169</name>
</gene>
<sequence>MKNRRVIVTGGTGFLGRHLTPRLNEEGYNVSLFSEDIRKFSMYEEESDIVVHLAGINRQNSQQSLYELFDVNIAGTLEVIQYCRRMGARCIIASSSAVYKPSREPVRLSETSKFGPVTDYGISKILAEKLCKMYSELSKITITSCRIFNMYGIGQKGDYIISYLIKKKKDGEIPLLKSPHSYRDYIHINDVAHAFIKLCEYQHDGYLAFNIGTGNETSP</sequence>
<dbReference type="EMBL" id="UINC01133402">
    <property type="protein sequence ID" value="SVD16315.1"/>
    <property type="molecule type" value="Genomic_DNA"/>
</dbReference>
<name>A0A382T3I9_9ZZZZ</name>
<evidence type="ECO:0000259" key="1">
    <source>
        <dbReference type="Pfam" id="PF01370"/>
    </source>
</evidence>
<dbReference type="InterPro" id="IPR050177">
    <property type="entry name" value="Lipid_A_modif_metabolic_enz"/>
</dbReference>
<dbReference type="PANTHER" id="PTHR43245">
    <property type="entry name" value="BIFUNCTIONAL POLYMYXIN RESISTANCE PROTEIN ARNA"/>
    <property type="match status" value="1"/>
</dbReference>
<dbReference type="Pfam" id="PF01370">
    <property type="entry name" value="Epimerase"/>
    <property type="match status" value="1"/>
</dbReference>
<evidence type="ECO:0000313" key="2">
    <source>
        <dbReference type="EMBL" id="SVD16315.1"/>
    </source>
</evidence>
<feature type="domain" description="NAD-dependent epimerase/dehydratase" evidence="1">
    <location>
        <begin position="6"/>
        <end position="212"/>
    </location>
</feature>
<feature type="non-terminal residue" evidence="2">
    <location>
        <position position="219"/>
    </location>
</feature>
<accession>A0A382T3I9</accession>
<dbReference type="InterPro" id="IPR036291">
    <property type="entry name" value="NAD(P)-bd_dom_sf"/>
</dbReference>
<dbReference type="SUPFAM" id="SSF51735">
    <property type="entry name" value="NAD(P)-binding Rossmann-fold domains"/>
    <property type="match status" value="1"/>
</dbReference>
<proteinExistence type="predicted"/>
<dbReference type="Gene3D" id="3.40.50.720">
    <property type="entry name" value="NAD(P)-binding Rossmann-like Domain"/>
    <property type="match status" value="1"/>
</dbReference>
<protein>
    <recommendedName>
        <fullName evidence="1">NAD-dependent epimerase/dehydratase domain-containing protein</fullName>
    </recommendedName>
</protein>
<organism evidence="2">
    <name type="scientific">marine metagenome</name>
    <dbReference type="NCBI Taxonomy" id="408172"/>
    <lineage>
        <taxon>unclassified sequences</taxon>
        <taxon>metagenomes</taxon>
        <taxon>ecological metagenomes</taxon>
    </lineage>
</organism>
<dbReference type="InterPro" id="IPR001509">
    <property type="entry name" value="Epimerase_deHydtase"/>
</dbReference>
<dbReference type="AlphaFoldDB" id="A0A382T3I9"/>
<reference evidence="2" key="1">
    <citation type="submission" date="2018-05" db="EMBL/GenBank/DDBJ databases">
        <authorList>
            <person name="Lanie J.A."/>
            <person name="Ng W.-L."/>
            <person name="Kazmierczak K.M."/>
            <person name="Andrzejewski T.M."/>
            <person name="Davidsen T.M."/>
            <person name="Wayne K.J."/>
            <person name="Tettelin H."/>
            <person name="Glass J.I."/>
            <person name="Rusch D."/>
            <person name="Podicherti R."/>
            <person name="Tsui H.-C.T."/>
            <person name="Winkler M.E."/>
        </authorList>
    </citation>
    <scope>NUCLEOTIDE SEQUENCE</scope>
</reference>
<dbReference type="CDD" id="cd08946">
    <property type="entry name" value="SDR_e"/>
    <property type="match status" value="1"/>
</dbReference>